<dbReference type="RefSeq" id="WP_109940299.1">
    <property type="nucleotide sequence ID" value="NZ_CP176366.1"/>
</dbReference>
<dbReference type="PANTHER" id="PTHR30289:SF1">
    <property type="entry name" value="PEBP (PHOSPHATIDYLETHANOLAMINE-BINDING PROTEIN) FAMILY PROTEIN"/>
    <property type="match status" value="1"/>
</dbReference>
<dbReference type="AlphaFoldDB" id="A0A2V2N958"/>
<dbReference type="NCBIfam" id="TIGR00481">
    <property type="entry name" value="YbhB/YbcL family Raf kinase inhibitor-like protein"/>
    <property type="match status" value="1"/>
</dbReference>
<reference evidence="1 2" key="1">
    <citation type="submission" date="2018-05" db="EMBL/GenBank/DDBJ databases">
        <title>Draft genome of Methanospirillum stamsii Pt1.</title>
        <authorList>
            <person name="Dueholm M.S."/>
            <person name="Nielsen P.H."/>
            <person name="Bakmann L.F."/>
            <person name="Otzen D.E."/>
        </authorList>
    </citation>
    <scope>NUCLEOTIDE SEQUENCE [LARGE SCALE GENOMIC DNA]</scope>
    <source>
        <strain evidence="1 2">Pt1</strain>
    </source>
</reference>
<dbReference type="Gene3D" id="3.90.280.10">
    <property type="entry name" value="PEBP-like"/>
    <property type="match status" value="1"/>
</dbReference>
<dbReference type="EMBL" id="QGMZ01000013">
    <property type="protein sequence ID" value="PWR75105.1"/>
    <property type="molecule type" value="Genomic_DNA"/>
</dbReference>
<dbReference type="CDD" id="cd00865">
    <property type="entry name" value="PEBP_bact_arch"/>
    <property type="match status" value="1"/>
</dbReference>
<evidence type="ECO:0000313" key="2">
    <source>
        <dbReference type="Proteomes" id="UP000245934"/>
    </source>
</evidence>
<proteinExistence type="predicted"/>
<dbReference type="Pfam" id="PF01161">
    <property type="entry name" value="PBP"/>
    <property type="match status" value="1"/>
</dbReference>
<dbReference type="InterPro" id="IPR036610">
    <property type="entry name" value="PEBP-like_sf"/>
</dbReference>
<gene>
    <name evidence="1" type="ORF">DLD82_06470</name>
</gene>
<dbReference type="PANTHER" id="PTHR30289">
    <property type="entry name" value="UNCHARACTERIZED PROTEIN YBCL-RELATED"/>
    <property type="match status" value="1"/>
</dbReference>
<keyword evidence="2" id="KW-1185">Reference proteome</keyword>
<name>A0A2V2N958_9EURY</name>
<comment type="caution">
    <text evidence="1">The sequence shown here is derived from an EMBL/GenBank/DDBJ whole genome shotgun (WGS) entry which is preliminary data.</text>
</comment>
<dbReference type="OrthoDB" id="28720at2157"/>
<dbReference type="Proteomes" id="UP000245934">
    <property type="component" value="Unassembled WGS sequence"/>
</dbReference>
<dbReference type="InterPro" id="IPR008914">
    <property type="entry name" value="PEBP"/>
</dbReference>
<sequence>MPVITPIVVTLDFLEFPPGYTCRGEDRTPALNISNLTAKSLAIMVFNPFIKSCCSFSTWLIWNIPAMARIPEGFPKEPVVTRPVSAVQGKNDYGTIGYHGPCPLDGEMHRYQFRVYGLDTFLDLPPGSRKDDLIHAMQGHVVQYGETVALAR</sequence>
<dbReference type="GeneID" id="97609985"/>
<protein>
    <submittedName>
        <fullName evidence="1">YbhB/YbcL family Raf kinase inhibitor-like protein</fullName>
    </submittedName>
</protein>
<accession>A0A2V2N958</accession>
<dbReference type="InterPro" id="IPR005247">
    <property type="entry name" value="YbhB_YbcL/LppC-like"/>
</dbReference>
<organism evidence="1 2">
    <name type="scientific">Methanospirillum stamsii</name>
    <dbReference type="NCBI Taxonomy" id="1277351"/>
    <lineage>
        <taxon>Archaea</taxon>
        <taxon>Methanobacteriati</taxon>
        <taxon>Methanobacteriota</taxon>
        <taxon>Stenosarchaea group</taxon>
        <taxon>Methanomicrobia</taxon>
        <taxon>Methanomicrobiales</taxon>
        <taxon>Methanospirillaceae</taxon>
        <taxon>Methanospirillum</taxon>
    </lineage>
</organism>
<evidence type="ECO:0000313" key="1">
    <source>
        <dbReference type="EMBL" id="PWR75105.1"/>
    </source>
</evidence>
<dbReference type="SUPFAM" id="SSF49777">
    <property type="entry name" value="PEBP-like"/>
    <property type="match status" value="1"/>
</dbReference>